<comment type="caution">
    <text evidence="8">The sequence shown here is derived from an EMBL/GenBank/DDBJ whole genome shotgun (WGS) entry which is preliminary data.</text>
</comment>
<dbReference type="SUPFAM" id="SSF103473">
    <property type="entry name" value="MFS general substrate transporter"/>
    <property type="match status" value="1"/>
</dbReference>
<name>A0A4Q7ZP58_9ACTN</name>
<feature type="transmembrane region" description="Helical" evidence="7">
    <location>
        <begin position="395"/>
        <end position="415"/>
    </location>
</feature>
<organism evidence="8 9">
    <name type="scientific">Krasilnikovia cinnamomea</name>
    <dbReference type="NCBI Taxonomy" id="349313"/>
    <lineage>
        <taxon>Bacteria</taxon>
        <taxon>Bacillati</taxon>
        <taxon>Actinomycetota</taxon>
        <taxon>Actinomycetes</taxon>
        <taxon>Micromonosporales</taxon>
        <taxon>Micromonosporaceae</taxon>
        <taxon>Krasilnikovia</taxon>
    </lineage>
</organism>
<feature type="transmembrane region" description="Helical" evidence="7">
    <location>
        <begin position="188"/>
        <end position="209"/>
    </location>
</feature>
<evidence type="ECO:0000256" key="1">
    <source>
        <dbReference type="ARBA" id="ARBA00004651"/>
    </source>
</evidence>
<feature type="transmembrane region" description="Helical" evidence="7">
    <location>
        <begin position="156"/>
        <end position="176"/>
    </location>
</feature>
<dbReference type="PANTHER" id="PTHR23513:SF11">
    <property type="entry name" value="STAPHYLOFERRIN A TRANSPORTER"/>
    <property type="match status" value="1"/>
</dbReference>
<keyword evidence="4 7" id="KW-1133">Transmembrane helix</keyword>
<dbReference type="InterPro" id="IPR011701">
    <property type="entry name" value="MFS"/>
</dbReference>
<evidence type="ECO:0000256" key="6">
    <source>
        <dbReference type="SAM" id="MobiDB-lite"/>
    </source>
</evidence>
<dbReference type="InterPro" id="IPR036259">
    <property type="entry name" value="MFS_trans_sf"/>
</dbReference>
<sequence length="535" mass="54150">MSDDTPPAPSGHPADARTPDRPVTFRDVFAVREYRALYLALLVSWVGDYLARAAITVLVYQRTESVLLSAASFAIGYLPWIAGGPLLAALAERYPYRRVMIICDLSRMALVALVAVPHLPVSALLVVVFLAMLAAPPAQAARSALLPLMLGRDRMVVALALNTTTAQAAQVFGYFAGATLAAAVNPRLAIVLAAVGFGLSALLLVSGVRPRPAATSPAQRNHLLRETGQGFKMVFGNPVLAAIGGLAVTLTVFAIVPEGLAAAWAAQGNPDPATRGLHQGMIMAAGPVGWVIGGVLISRFVRPSVRQRLIRPLAVAAPLALVPALTAPPTQVVALLTLLSGVAQGGLLPTLNALFVLALPHGFRARAFAVVQGSMQLAQGGAVLATGLLAERFRVPTVVGWWSVGGVLLMASLAARWPRPGRFEAAIAAAAAASPPESSVTRPSATGSSAAGTSRTGASSTGPSATGSSGPATGPAAGPSPAAGSPARGSSAKGHPAAPPAPAAPNSAPHGHTTGGRPRSTGVTSRTGAAGTLDG</sequence>
<proteinExistence type="predicted"/>
<dbReference type="GO" id="GO:0005886">
    <property type="term" value="C:plasma membrane"/>
    <property type="evidence" value="ECO:0007669"/>
    <property type="project" value="UniProtKB-SubCell"/>
</dbReference>
<dbReference type="GO" id="GO:0022857">
    <property type="term" value="F:transmembrane transporter activity"/>
    <property type="evidence" value="ECO:0007669"/>
    <property type="project" value="InterPro"/>
</dbReference>
<keyword evidence="5 7" id="KW-0472">Membrane</keyword>
<evidence type="ECO:0000256" key="7">
    <source>
        <dbReference type="SAM" id="Phobius"/>
    </source>
</evidence>
<dbReference type="CDD" id="cd06173">
    <property type="entry name" value="MFS_MefA_like"/>
    <property type="match status" value="1"/>
</dbReference>
<keyword evidence="2" id="KW-1003">Cell membrane</keyword>
<feature type="transmembrane region" description="Helical" evidence="7">
    <location>
        <begin position="36"/>
        <end position="59"/>
    </location>
</feature>
<comment type="subcellular location">
    <subcellularLocation>
        <location evidence="1">Cell membrane</location>
        <topology evidence="1">Multi-pass membrane protein</topology>
    </subcellularLocation>
</comment>
<feature type="transmembrane region" description="Helical" evidence="7">
    <location>
        <begin position="309"/>
        <end position="326"/>
    </location>
</feature>
<dbReference type="RefSeq" id="WP_207229894.1">
    <property type="nucleotide sequence ID" value="NZ_SHKY01000001.1"/>
</dbReference>
<accession>A0A4Q7ZP58</accession>
<reference evidence="8 9" key="1">
    <citation type="submission" date="2019-02" db="EMBL/GenBank/DDBJ databases">
        <title>Sequencing the genomes of 1000 actinobacteria strains.</title>
        <authorList>
            <person name="Klenk H.-P."/>
        </authorList>
    </citation>
    <scope>NUCLEOTIDE SEQUENCE [LARGE SCALE GENOMIC DNA]</scope>
    <source>
        <strain evidence="8 9">DSM 45162</strain>
    </source>
</reference>
<feature type="transmembrane region" description="Helical" evidence="7">
    <location>
        <begin position="66"/>
        <end position="88"/>
    </location>
</feature>
<dbReference type="Pfam" id="PF07690">
    <property type="entry name" value="MFS_1"/>
    <property type="match status" value="1"/>
</dbReference>
<evidence type="ECO:0000313" key="8">
    <source>
        <dbReference type="EMBL" id="RZU52494.1"/>
    </source>
</evidence>
<gene>
    <name evidence="8" type="ORF">EV385_4360</name>
</gene>
<evidence type="ECO:0000313" key="9">
    <source>
        <dbReference type="Proteomes" id="UP000292564"/>
    </source>
</evidence>
<feature type="transmembrane region" description="Helical" evidence="7">
    <location>
        <begin position="230"/>
        <end position="256"/>
    </location>
</feature>
<feature type="region of interest" description="Disordered" evidence="6">
    <location>
        <begin position="432"/>
        <end position="535"/>
    </location>
</feature>
<keyword evidence="9" id="KW-1185">Reference proteome</keyword>
<dbReference type="PANTHER" id="PTHR23513">
    <property type="entry name" value="INTEGRAL MEMBRANE EFFLUX PROTEIN-RELATED"/>
    <property type="match status" value="1"/>
</dbReference>
<protein>
    <submittedName>
        <fullName evidence="8">MFS transporter</fullName>
    </submittedName>
</protein>
<evidence type="ECO:0000256" key="4">
    <source>
        <dbReference type="ARBA" id="ARBA00022989"/>
    </source>
</evidence>
<evidence type="ECO:0000256" key="3">
    <source>
        <dbReference type="ARBA" id="ARBA00022692"/>
    </source>
</evidence>
<feature type="transmembrane region" description="Helical" evidence="7">
    <location>
        <begin position="276"/>
        <end position="297"/>
    </location>
</feature>
<evidence type="ECO:0000256" key="5">
    <source>
        <dbReference type="ARBA" id="ARBA00023136"/>
    </source>
</evidence>
<keyword evidence="3 7" id="KW-0812">Transmembrane</keyword>
<dbReference type="Proteomes" id="UP000292564">
    <property type="component" value="Unassembled WGS sequence"/>
</dbReference>
<feature type="compositionally biased region" description="Low complexity" evidence="6">
    <location>
        <begin position="441"/>
        <end position="496"/>
    </location>
</feature>
<evidence type="ECO:0000256" key="2">
    <source>
        <dbReference type="ARBA" id="ARBA00022475"/>
    </source>
</evidence>
<dbReference type="Gene3D" id="1.20.1250.20">
    <property type="entry name" value="MFS general substrate transporter like domains"/>
    <property type="match status" value="1"/>
</dbReference>
<feature type="transmembrane region" description="Helical" evidence="7">
    <location>
        <begin position="108"/>
        <end position="135"/>
    </location>
</feature>
<dbReference type="AlphaFoldDB" id="A0A4Q7ZP58"/>
<feature type="transmembrane region" description="Helical" evidence="7">
    <location>
        <begin position="332"/>
        <end position="355"/>
    </location>
</feature>
<dbReference type="EMBL" id="SHKY01000001">
    <property type="protein sequence ID" value="RZU52494.1"/>
    <property type="molecule type" value="Genomic_DNA"/>
</dbReference>